<dbReference type="Gene3D" id="2.130.10.10">
    <property type="entry name" value="YVTN repeat-like/Quinoprotein amine dehydrogenase"/>
    <property type="match status" value="1"/>
</dbReference>
<comment type="caution">
    <text evidence="1">The sequence shown here is derived from an EMBL/GenBank/DDBJ whole genome shotgun (WGS) entry which is preliminary data.</text>
</comment>
<dbReference type="EMBL" id="JAHESD010000165">
    <property type="protein sequence ID" value="MBT1706567.1"/>
    <property type="molecule type" value="Genomic_DNA"/>
</dbReference>
<dbReference type="Pfam" id="PF07494">
    <property type="entry name" value="Reg_prop"/>
    <property type="match status" value="2"/>
</dbReference>
<dbReference type="InterPro" id="IPR011110">
    <property type="entry name" value="Reg_prop"/>
</dbReference>
<dbReference type="Proteomes" id="UP000772618">
    <property type="component" value="Unassembled WGS sequence"/>
</dbReference>
<dbReference type="SUPFAM" id="SSF63829">
    <property type="entry name" value="Calcium-dependent phosphotriesterase"/>
    <property type="match status" value="1"/>
</dbReference>
<organism evidence="1 2">
    <name type="scientific">Chryseosolibacter indicus</name>
    <dbReference type="NCBI Taxonomy" id="2782351"/>
    <lineage>
        <taxon>Bacteria</taxon>
        <taxon>Pseudomonadati</taxon>
        <taxon>Bacteroidota</taxon>
        <taxon>Cytophagia</taxon>
        <taxon>Cytophagales</taxon>
        <taxon>Chryseotaleaceae</taxon>
        <taxon>Chryseosolibacter</taxon>
    </lineage>
</organism>
<keyword evidence="1" id="KW-0418">Kinase</keyword>
<accession>A0ABS5W0D7</accession>
<dbReference type="GO" id="GO:0016301">
    <property type="term" value="F:kinase activity"/>
    <property type="evidence" value="ECO:0007669"/>
    <property type="project" value="UniProtKB-KW"/>
</dbReference>
<feature type="non-terminal residue" evidence="1">
    <location>
        <position position="120"/>
    </location>
</feature>
<reference evidence="1 2" key="1">
    <citation type="submission" date="2021-05" db="EMBL/GenBank/DDBJ databases">
        <title>A Polyphasic approach of four new species of the genus Ohtaekwangia: Ohtaekwangia histidinii sp. nov., Ohtaekwangia cretensis sp. nov., Ohtaekwangia indiensis sp. nov., Ohtaekwangia reichenbachii sp. nov. from diverse environment.</title>
        <authorList>
            <person name="Octaviana S."/>
        </authorList>
    </citation>
    <scope>NUCLEOTIDE SEQUENCE [LARGE SCALE GENOMIC DNA]</scope>
    <source>
        <strain evidence="1 2">PWU20</strain>
    </source>
</reference>
<dbReference type="RefSeq" id="WP_302180167.1">
    <property type="nucleotide sequence ID" value="NZ_JAHESD010000165.1"/>
</dbReference>
<keyword evidence="2" id="KW-1185">Reference proteome</keyword>
<proteinExistence type="predicted"/>
<gene>
    <name evidence="1" type="ORF">KK060_25065</name>
</gene>
<evidence type="ECO:0000313" key="1">
    <source>
        <dbReference type="EMBL" id="MBT1706567.1"/>
    </source>
</evidence>
<evidence type="ECO:0000313" key="2">
    <source>
        <dbReference type="Proteomes" id="UP000772618"/>
    </source>
</evidence>
<feature type="non-terminal residue" evidence="1">
    <location>
        <position position="1"/>
    </location>
</feature>
<dbReference type="InterPro" id="IPR015943">
    <property type="entry name" value="WD40/YVTN_repeat-like_dom_sf"/>
</dbReference>
<name>A0ABS5W0D7_9BACT</name>
<keyword evidence="1" id="KW-0808">Transferase</keyword>
<sequence>LMEDQEGNMWNGTGFGLDVLEKTSGRFIHYLNDASNPSSISNNSIMSLLEDSRGLIWIGTQGGLNLFDKKAKTFKVFNEQNGLPHNSILTLIEDNQGNIWMGTPKRLSKKVVSKSDKRKY</sequence>
<protein>
    <submittedName>
        <fullName evidence="1">Histidine kinase</fullName>
    </submittedName>
</protein>